<dbReference type="Pfam" id="PF00155">
    <property type="entry name" value="Aminotran_1_2"/>
    <property type="match status" value="1"/>
</dbReference>
<dbReference type="GO" id="GO:0030170">
    <property type="term" value="F:pyridoxal phosphate binding"/>
    <property type="evidence" value="ECO:0007669"/>
    <property type="project" value="InterPro"/>
</dbReference>
<dbReference type="RefSeq" id="WP_160633773.1">
    <property type="nucleotide sequence ID" value="NZ_WWNE01000011.1"/>
</dbReference>
<dbReference type="CDD" id="cd00609">
    <property type="entry name" value="AAT_like"/>
    <property type="match status" value="1"/>
</dbReference>
<keyword evidence="4 6" id="KW-0808">Transferase</keyword>
<dbReference type="FunFam" id="3.40.640.10:FF:000033">
    <property type="entry name" value="Aspartate aminotransferase"/>
    <property type="match status" value="1"/>
</dbReference>
<dbReference type="SUPFAM" id="SSF53383">
    <property type="entry name" value="PLP-dependent transferases"/>
    <property type="match status" value="1"/>
</dbReference>
<dbReference type="InterPro" id="IPR015422">
    <property type="entry name" value="PyrdxlP-dep_Trfase_small"/>
</dbReference>
<dbReference type="Gene3D" id="3.40.640.10">
    <property type="entry name" value="Type I PLP-dependent aspartate aminotransferase-like (Major domain)"/>
    <property type="match status" value="1"/>
</dbReference>
<evidence type="ECO:0000259" key="7">
    <source>
        <dbReference type="Pfam" id="PF00155"/>
    </source>
</evidence>
<evidence type="ECO:0000256" key="5">
    <source>
        <dbReference type="ARBA" id="ARBA00022898"/>
    </source>
</evidence>
<dbReference type="InterPro" id="IPR004838">
    <property type="entry name" value="NHTrfase_class1_PyrdxlP-BS"/>
</dbReference>
<feature type="domain" description="Aminotransferase class I/classII large" evidence="7">
    <location>
        <begin position="32"/>
        <end position="389"/>
    </location>
</feature>
<comment type="caution">
    <text evidence="8">The sequence shown here is derived from an EMBL/GenBank/DDBJ whole genome shotgun (WGS) entry which is preliminary data.</text>
</comment>
<dbReference type="EC" id="2.6.1.-" evidence="6"/>
<comment type="cofactor">
    <cofactor evidence="1 6">
        <name>pyridoxal 5'-phosphate</name>
        <dbReference type="ChEBI" id="CHEBI:597326"/>
    </cofactor>
</comment>
<keyword evidence="5" id="KW-0663">Pyridoxal phosphate</keyword>
<dbReference type="InterPro" id="IPR004839">
    <property type="entry name" value="Aminotransferase_I/II_large"/>
</dbReference>
<evidence type="ECO:0000256" key="2">
    <source>
        <dbReference type="ARBA" id="ARBA00007441"/>
    </source>
</evidence>
<accession>A0A6N9NJF3</accession>
<evidence type="ECO:0000256" key="3">
    <source>
        <dbReference type="ARBA" id="ARBA00022576"/>
    </source>
</evidence>
<evidence type="ECO:0000313" key="9">
    <source>
        <dbReference type="Proteomes" id="UP000470771"/>
    </source>
</evidence>
<dbReference type="InterPro" id="IPR015424">
    <property type="entry name" value="PyrdxlP-dep_Trfase"/>
</dbReference>
<name>A0A6N9NJF3_9FLAO</name>
<protein>
    <recommendedName>
        <fullName evidence="6">Aminotransferase</fullName>
        <ecNumber evidence="6">2.6.1.-</ecNumber>
    </recommendedName>
</protein>
<dbReference type="PANTHER" id="PTHR46383">
    <property type="entry name" value="ASPARTATE AMINOTRANSFERASE"/>
    <property type="match status" value="1"/>
</dbReference>
<sequence length="396" mass="43534">MSQVADRINHLSESQTLAMARRSRELQQAGIDIISLSLGEPDFDTPDFVKKAANEAIANNFTHYTPVNGYLEVRQAVSEKFKRDNNLNYSPDEIVISTGAKQSITNVMLSIVNPGDEVIVPAPYWVSYIEIIKMAEGIPVIIEAGIEQDFKVSAEQIEAAITPKTKMMIFSTPCNPTGSVYGQQELKEIAEVMKRNPNFLVISDEIYEHINFVNQHQSLAQFSEIKDQVITINGVSKGFAMTGWRIGYIGAPKWIADACTKIQGQVTSGTCSIAQKAAQAALLASPVVLKEMQTAFRNRRDLVLELLQKIPGVKTNTPEGAFYVFPDVSSFFGKSFNGRSIENANDLSLFLLDEAKVALVTGEAFGNPNCIRISYAASESVLTEALKRIQTALAKI</sequence>
<keyword evidence="3 6" id="KW-0032">Aminotransferase</keyword>
<evidence type="ECO:0000256" key="6">
    <source>
        <dbReference type="RuleBase" id="RU000481"/>
    </source>
</evidence>
<gene>
    <name evidence="8" type="ORF">GQN54_11880</name>
</gene>
<dbReference type="InterPro" id="IPR015421">
    <property type="entry name" value="PyrdxlP-dep_Trfase_major"/>
</dbReference>
<dbReference type="PROSITE" id="PS00105">
    <property type="entry name" value="AA_TRANSFER_CLASS_1"/>
    <property type="match status" value="1"/>
</dbReference>
<dbReference type="EMBL" id="WWNE01000011">
    <property type="protein sequence ID" value="NBG66816.1"/>
    <property type="molecule type" value="Genomic_DNA"/>
</dbReference>
<proteinExistence type="inferred from homology"/>
<evidence type="ECO:0000313" key="8">
    <source>
        <dbReference type="EMBL" id="NBG66816.1"/>
    </source>
</evidence>
<dbReference type="Gene3D" id="3.90.1150.10">
    <property type="entry name" value="Aspartate Aminotransferase, domain 1"/>
    <property type="match status" value="1"/>
</dbReference>
<dbReference type="InterPro" id="IPR050596">
    <property type="entry name" value="AspAT/PAT-like"/>
</dbReference>
<organism evidence="8 9">
    <name type="scientific">Acidiluteibacter ferrifornacis</name>
    <dbReference type="NCBI Taxonomy" id="2692424"/>
    <lineage>
        <taxon>Bacteria</taxon>
        <taxon>Pseudomonadati</taxon>
        <taxon>Bacteroidota</taxon>
        <taxon>Flavobacteriia</taxon>
        <taxon>Flavobacteriales</taxon>
        <taxon>Cryomorphaceae</taxon>
        <taxon>Acidiluteibacter</taxon>
    </lineage>
</organism>
<dbReference type="Proteomes" id="UP000470771">
    <property type="component" value="Unassembled WGS sequence"/>
</dbReference>
<comment type="similarity">
    <text evidence="2 6">Belongs to the class-I pyridoxal-phosphate-dependent aminotransferase family.</text>
</comment>
<dbReference type="PANTHER" id="PTHR46383:SF1">
    <property type="entry name" value="ASPARTATE AMINOTRANSFERASE"/>
    <property type="match status" value="1"/>
</dbReference>
<dbReference type="GO" id="GO:0008483">
    <property type="term" value="F:transaminase activity"/>
    <property type="evidence" value="ECO:0007669"/>
    <property type="project" value="UniProtKB-KW"/>
</dbReference>
<keyword evidence="9" id="KW-1185">Reference proteome</keyword>
<evidence type="ECO:0000256" key="1">
    <source>
        <dbReference type="ARBA" id="ARBA00001933"/>
    </source>
</evidence>
<dbReference type="AlphaFoldDB" id="A0A6N9NJF3"/>
<reference evidence="8 9" key="1">
    <citation type="submission" date="2019-12" db="EMBL/GenBank/DDBJ databases">
        <authorList>
            <person name="Zhao J."/>
        </authorList>
    </citation>
    <scope>NUCLEOTIDE SEQUENCE [LARGE SCALE GENOMIC DNA]</scope>
    <source>
        <strain evidence="8 9">S-15</strain>
    </source>
</reference>
<evidence type="ECO:0000256" key="4">
    <source>
        <dbReference type="ARBA" id="ARBA00022679"/>
    </source>
</evidence>
<dbReference type="GO" id="GO:0006520">
    <property type="term" value="P:amino acid metabolic process"/>
    <property type="evidence" value="ECO:0007669"/>
    <property type="project" value="InterPro"/>
</dbReference>